<evidence type="ECO:0000313" key="4">
    <source>
        <dbReference type="RefSeq" id="XP_018085624.1"/>
    </source>
</evidence>
<evidence type="ECO:0000256" key="1">
    <source>
        <dbReference type="SAM" id="MobiDB-lite"/>
    </source>
</evidence>
<dbReference type="SMART" id="SM00390">
    <property type="entry name" value="GoLoco"/>
    <property type="match status" value="3"/>
</dbReference>
<dbReference type="Xenbase" id="XB-GENE-25874517">
    <property type="gene designation" value="gpsm3.L"/>
</dbReference>
<dbReference type="GO" id="GO:0030695">
    <property type="term" value="F:GTPase regulator activity"/>
    <property type="evidence" value="ECO:0007669"/>
    <property type="project" value="InterPro"/>
</dbReference>
<dbReference type="CTD" id="108698553"/>
<dbReference type="InterPro" id="IPR003109">
    <property type="entry name" value="GoLoco_motif"/>
</dbReference>
<sequence>MTDQDQTTRRESEGAFHVQSETSEHRCAGEESTETFIVQGRSLERTNSENQTAETFSARYETSEQRDTAKVFVGTFIGPDETSEETFTLRDETSEETFTVRDETSDQMDTEKVTGEAYFVQDEASEPGNKEPHDQELPMAAENEGVFQDNAEAPTDGLEGRSRTWRSAPPSPISERRGLSASLLSLHTEQFLDLLSTAQTRRLEEQRAELPPSRPRAKRHFSLPTTRNLSLLSDEKGLLLELHRRRRGSWTGRSLRKKPAPLKIPAQEELYTTIIGHQAQRMEDQRCSPPLPQGAADLFEMLFRVQGNRLDEQRVEMPSPLGGAC</sequence>
<feature type="compositionally biased region" description="Basic and acidic residues" evidence="1">
    <location>
        <begin position="87"/>
        <end position="112"/>
    </location>
</feature>
<dbReference type="InterPro" id="IPR011990">
    <property type="entry name" value="TPR-like_helical_dom_sf"/>
</dbReference>
<dbReference type="Bgee" id="108698553">
    <property type="expression patterns" value="Expressed in spleen and 15 other cell types or tissues"/>
</dbReference>
<accession>A0A1L8F8E0</accession>
<dbReference type="STRING" id="8355.A0A1L8F8E0"/>
<dbReference type="Proteomes" id="UP000186698">
    <property type="component" value="Chromosome 8L"/>
</dbReference>
<feature type="region of interest" description="Disordered" evidence="1">
    <location>
        <begin position="45"/>
        <end position="65"/>
    </location>
</feature>
<organism evidence="4">
    <name type="scientific">Xenopus laevis</name>
    <name type="common">African clawed frog</name>
    <dbReference type="NCBI Taxonomy" id="8355"/>
    <lineage>
        <taxon>Eukaryota</taxon>
        <taxon>Metazoa</taxon>
        <taxon>Chordata</taxon>
        <taxon>Craniata</taxon>
        <taxon>Vertebrata</taxon>
        <taxon>Euteleostomi</taxon>
        <taxon>Amphibia</taxon>
        <taxon>Batrachia</taxon>
        <taxon>Anura</taxon>
        <taxon>Pipoidea</taxon>
        <taxon>Pipidae</taxon>
        <taxon>Xenopodinae</taxon>
        <taxon>Xenopus</taxon>
        <taxon>Xenopus</taxon>
    </lineage>
</organism>
<dbReference type="OrthoDB" id="286233at2759"/>
<dbReference type="InterPro" id="IPR042888">
    <property type="entry name" value="GPSM3"/>
</dbReference>
<keyword evidence="2" id="KW-1185">Reference proteome</keyword>
<gene>
    <name evidence="6" type="primary">gpsm3.L</name>
    <name evidence="3 4 5" type="synonym">LOC108698553</name>
</gene>
<dbReference type="PANTHER" id="PTHR47617:SF1">
    <property type="entry name" value="G-PROTEIN-SIGNALING MODULATOR 3"/>
    <property type="match status" value="1"/>
</dbReference>
<feature type="region of interest" description="Disordered" evidence="1">
    <location>
        <begin position="78"/>
        <end position="112"/>
    </location>
</feature>
<dbReference type="AGR" id="Xenbase:XB-GENE-25874517"/>
<dbReference type="KEGG" id="xla:108698553"/>
<dbReference type="Gene3D" id="1.25.40.10">
    <property type="entry name" value="Tetratricopeptide repeat domain"/>
    <property type="match status" value="1"/>
</dbReference>
<reference evidence="3 4" key="1">
    <citation type="submission" date="2022-04" db="UniProtKB">
        <authorList>
            <consortium name="RefSeq"/>
        </authorList>
    </citation>
    <scope>IDENTIFICATION</scope>
    <source>
        <strain evidence="3 4">J_2021</strain>
        <tissue evidence="3 4">Erythrocytes</tissue>
    </source>
</reference>
<feature type="region of interest" description="Disordered" evidence="1">
    <location>
        <begin position="1"/>
        <end position="33"/>
    </location>
</feature>
<name>A0A1L8F8E0_XENLA</name>
<evidence type="ECO:0000313" key="3">
    <source>
        <dbReference type="RefSeq" id="XP_018085623.1"/>
    </source>
</evidence>
<dbReference type="PANTHER" id="PTHR47617">
    <property type="entry name" value="G-PROTEIN SIGNALING MODULATOR 3"/>
    <property type="match status" value="1"/>
</dbReference>
<evidence type="ECO:0000313" key="5">
    <source>
        <dbReference type="RefSeq" id="XP_041428798.1"/>
    </source>
</evidence>
<proteinExistence type="predicted"/>
<evidence type="ECO:0000313" key="2">
    <source>
        <dbReference type="Proteomes" id="UP000186698"/>
    </source>
</evidence>
<dbReference type="Pfam" id="PF02188">
    <property type="entry name" value="GoLoco"/>
    <property type="match status" value="1"/>
</dbReference>
<dbReference type="GO" id="GO:0050727">
    <property type="term" value="P:regulation of inflammatory response"/>
    <property type="evidence" value="ECO:0007669"/>
    <property type="project" value="InterPro"/>
</dbReference>
<dbReference type="AlphaFoldDB" id="A0A1L8F8E0"/>
<dbReference type="GeneID" id="108698553"/>
<dbReference type="RefSeq" id="XP_041428798.1">
    <property type="nucleotide sequence ID" value="XM_041572864.1"/>
</dbReference>
<dbReference type="PaxDb" id="8355-A0A1L8F8E0"/>
<protein>
    <submittedName>
        <fullName evidence="3 4">Uncharacterized protein LOC108698553</fullName>
    </submittedName>
</protein>
<dbReference type="RefSeq" id="XP_018085623.1">
    <property type="nucleotide sequence ID" value="XM_018230134.2"/>
</dbReference>
<dbReference type="RefSeq" id="XP_018085624.1">
    <property type="nucleotide sequence ID" value="XM_018230135.2"/>
</dbReference>
<feature type="region of interest" description="Disordered" evidence="1">
    <location>
        <begin position="150"/>
        <end position="176"/>
    </location>
</feature>
<evidence type="ECO:0000313" key="6">
    <source>
        <dbReference type="Xenbase" id="XB-GENE-25874517"/>
    </source>
</evidence>
<feature type="compositionally biased region" description="Basic and acidic residues" evidence="1">
    <location>
        <begin position="1"/>
        <end position="14"/>
    </location>
</feature>